<dbReference type="AlphaFoldDB" id="J1I388"/>
<feature type="chain" id="PRO_5003743730" evidence="1">
    <location>
        <begin position="22"/>
        <end position="575"/>
    </location>
</feature>
<protein>
    <submittedName>
        <fullName evidence="3">Uncharacterized protein containing a von Willebrand factor type A (VWA) domain</fullName>
    </submittedName>
</protein>
<dbReference type="SUPFAM" id="SSF53300">
    <property type="entry name" value="vWA-like"/>
    <property type="match status" value="1"/>
</dbReference>
<dbReference type="Gene3D" id="3.40.50.410">
    <property type="entry name" value="von Willebrand factor, type A domain"/>
    <property type="match status" value="1"/>
</dbReference>
<organism evidence="3 4">
    <name type="scientific">Saprospira grandis DSM 2844</name>
    <dbReference type="NCBI Taxonomy" id="694433"/>
    <lineage>
        <taxon>Bacteria</taxon>
        <taxon>Pseudomonadati</taxon>
        <taxon>Bacteroidota</taxon>
        <taxon>Saprospiria</taxon>
        <taxon>Saprospirales</taxon>
        <taxon>Saprospiraceae</taxon>
        <taxon>Saprospira</taxon>
    </lineage>
</organism>
<dbReference type="InterPro" id="IPR036465">
    <property type="entry name" value="vWFA_dom_sf"/>
</dbReference>
<dbReference type="Proteomes" id="UP000005113">
    <property type="component" value="Unassembled WGS sequence"/>
</dbReference>
<sequence>MRTSFFYIFFFLCLSSLVGRAQGELMSAQTHEAYNNYVIYSNELVHALHIMENDFAYLNHAFNEYIEQGEKDIAFDQRIVLRNYDYFPVLPRDLYVKLYDDNFYIPSKERGKPLELIGQYHQVVEELEELYEALAQYMESGRYRSDEKLLQGYKYLERIELLYYDAYALEEKLYWRLDASFHHYELPVRNQLYANILLELDELWQEGRRISRGVRAKDRSAGFKANCMYFENLIFKLKKEKAQYLGAIPKDEEILRDYYEQMINRAELLLADARSYLAQTKYKNKSLGADYHYYRDMLGHYNRYGNGLTALYNKILHYTTEPKLLADELPPIFELKYPNHPAFDSLRKDSLADPAWALAQMEKNRMDSLTRADSLAQIKAQPPILGEPSLEGFATNNLIFLIDISSSMDDKEKLPLLKSSLAQLLSLMRKEDNIAIIAYSDKADLLLPPISGQEQEKIMGILDELKVRSSSNADLGLQKAYLLARESFIEGGNNRIIMATDGNFSLDKKTERLIRKSARKDIQLSIFYFSEKEYDYVKNNLQDIVLWGEGSYNYITAQNAKQALLIEAQSVRNTP</sequence>
<accession>J1I388</accession>
<dbReference type="SMART" id="SM00327">
    <property type="entry name" value="VWA"/>
    <property type="match status" value="1"/>
</dbReference>
<proteinExistence type="predicted"/>
<evidence type="ECO:0000313" key="4">
    <source>
        <dbReference type="Proteomes" id="UP000005113"/>
    </source>
</evidence>
<name>J1I388_9BACT</name>
<keyword evidence="1" id="KW-0732">Signal</keyword>
<evidence type="ECO:0000259" key="2">
    <source>
        <dbReference type="PROSITE" id="PS50234"/>
    </source>
</evidence>
<dbReference type="InterPro" id="IPR002035">
    <property type="entry name" value="VWF_A"/>
</dbReference>
<gene>
    <name evidence="3" type="ORF">SapgrDRAFT_1053</name>
</gene>
<dbReference type="Pfam" id="PF13519">
    <property type="entry name" value="VWA_2"/>
    <property type="match status" value="1"/>
</dbReference>
<dbReference type="EMBL" id="JH719942">
    <property type="protein sequence ID" value="EJF52778.1"/>
    <property type="molecule type" value="Genomic_DNA"/>
</dbReference>
<evidence type="ECO:0000256" key="1">
    <source>
        <dbReference type="SAM" id="SignalP"/>
    </source>
</evidence>
<reference evidence="4" key="1">
    <citation type="journal article" date="2012" name="Stand. Genomic Sci.">
        <title>Permanent draft genome sequence of the gliding predator Saprospira grandis strain Sa g1 (= HR1).</title>
        <authorList>
            <person name="Mavromatis K."/>
            <person name="Chertkov O."/>
            <person name="Lapidus A."/>
            <person name="Nolan M."/>
            <person name="Lucas S."/>
            <person name="Tice H."/>
            <person name="Del Rio T.G."/>
            <person name="Cheng J.F."/>
            <person name="Han C."/>
            <person name="Tapia R."/>
            <person name="Bruce D."/>
            <person name="Goodwin L.A."/>
            <person name="Pitluck S."/>
            <person name="Huntemann M."/>
            <person name="Liolios K."/>
            <person name="Pagani I."/>
            <person name="Ivanova N."/>
            <person name="Mikhailova N."/>
            <person name="Pati A."/>
            <person name="Chen A."/>
            <person name="Palaniappan K."/>
            <person name="Land M."/>
            <person name="Brambilla E.M."/>
            <person name="Rohde M."/>
            <person name="Spring S."/>
            <person name="Goker M."/>
            <person name="Detter J.C."/>
            <person name="Bristow J."/>
            <person name="Eisen J.A."/>
            <person name="Markowitz V."/>
            <person name="Hugenholtz P."/>
            <person name="Kyrpides N.C."/>
            <person name="Klenk H.P."/>
            <person name="Woyke T."/>
        </authorList>
    </citation>
    <scope>NUCLEOTIDE SEQUENCE [LARGE SCALE GENOMIC DNA]</scope>
    <source>
        <strain evidence="4">DSM 2844</strain>
    </source>
</reference>
<dbReference type="HOGENOM" id="CLU_495106_0_0_10"/>
<feature type="signal peptide" evidence="1">
    <location>
        <begin position="1"/>
        <end position="21"/>
    </location>
</feature>
<feature type="domain" description="VWFA" evidence="2">
    <location>
        <begin position="397"/>
        <end position="575"/>
    </location>
</feature>
<dbReference type="PROSITE" id="PS50234">
    <property type="entry name" value="VWFA"/>
    <property type="match status" value="1"/>
</dbReference>
<evidence type="ECO:0000313" key="3">
    <source>
        <dbReference type="EMBL" id="EJF52778.1"/>
    </source>
</evidence>